<keyword evidence="16" id="KW-1185">Reference proteome</keyword>
<dbReference type="InterPro" id="IPR001818">
    <property type="entry name" value="Pept_M10_metallopeptidase"/>
</dbReference>
<dbReference type="Gene3D" id="2.110.10.10">
    <property type="entry name" value="Hemopexin-like domain"/>
    <property type="match status" value="1"/>
</dbReference>
<keyword evidence="7 12" id="KW-0106">Calcium</keyword>
<evidence type="ECO:0000259" key="15">
    <source>
        <dbReference type="SMART" id="SM00235"/>
    </source>
</evidence>
<dbReference type="Pfam" id="PF00413">
    <property type="entry name" value="Peptidase_M10"/>
    <property type="match status" value="1"/>
</dbReference>
<keyword evidence="9" id="KW-0865">Zymogen</keyword>
<feature type="binding site" evidence="11">
    <location>
        <position position="174"/>
    </location>
    <ligand>
        <name>Zn(2+)</name>
        <dbReference type="ChEBI" id="CHEBI:29105"/>
        <label>2</label>
        <note>catalytic</note>
    </ligand>
</feature>
<dbReference type="GO" id="GO:0004222">
    <property type="term" value="F:metalloendopeptidase activity"/>
    <property type="evidence" value="ECO:0007669"/>
    <property type="project" value="InterPro"/>
</dbReference>
<feature type="repeat" description="Hemopexin" evidence="14">
    <location>
        <begin position="258"/>
        <end position="303"/>
    </location>
</feature>
<dbReference type="SUPFAM" id="SSF55486">
    <property type="entry name" value="Metalloproteases ('zincins'), catalytic domain"/>
    <property type="match status" value="1"/>
</dbReference>
<dbReference type="CDD" id="cd04278">
    <property type="entry name" value="ZnMc_MMP"/>
    <property type="match status" value="1"/>
</dbReference>
<feature type="binding site" evidence="12">
    <location>
        <position position="123"/>
    </location>
    <ligand>
        <name>Zn(2+)</name>
        <dbReference type="ChEBI" id="CHEBI:29105"/>
        <label>1</label>
    </ligand>
</feature>
<feature type="repeat" description="Hemopexin" evidence="14">
    <location>
        <begin position="307"/>
        <end position="353"/>
    </location>
</feature>
<evidence type="ECO:0000256" key="8">
    <source>
        <dbReference type="ARBA" id="ARBA00023049"/>
    </source>
</evidence>
<dbReference type="GO" id="GO:0030574">
    <property type="term" value="P:collagen catabolic process"/>
    <property type="evidence" value="ECO:0007669"/>
    <property type="project" value="TreeGrafter"/>
</dbReference>
<dbReference type="CDD" id="cd00094">
    <property type="entry name" value="HX"/>
    <property type="match status" value="1"/>
</dbReference>
<protein>
    <submittedName>
        <fullName evidence="17">Matrix metalloproteinase-25</fullName>
    </submittedName>
</protein>
<feature type="domain" description="Peptidase metallopeptidase" evidence="15">
    <location>
        <begin position="52"/>
        <end position="222"/>
    </location>
</feature>
<feature type="active site" evidence="10">
    <location>
        <position position="175"/>
    </location>
</feature>
<dbReference type="AlphaFoldDB" id="A0A6J2VFM8"/>
<evidence type="ECO:0000256" key="4">
    <source>
        <dbReference type="ARBA" id="ARBA00022737"/>
    </source>
</evidence>
<comment type="cofactor">
    <cofactor evidence="12">
        <name>Zn(2+)</name>
        <dbReference type="ChEBI" id="CHEBI:29105"/>
    </cofactor>
    <text evidence="12">Binds 2 Zn(2+) ions per subunit.</text>
</comment>
<keyword evidence="4" id="KW-0677">Repeat</keyword>
<keyword evidence="5" id="KW-0378">Hydrolase</keyword>
<dbReference type="Proteomes" id="UP000504632">
    <property type="component" value="Chromosome 5"/>
</dbReference>
<accession>A0A6J2VFM8</accession>
<gene>
    <name evidence="17" type="primary">mmp25b</name>
</gene>
<reference evidence="17" key="1">
    <citation type="submission" date="2025-08" db="UniProtKB">
        <authorList>
            <consortium name="RefSeq"/>
        </authorList>
    </citation>
    <scope>IDENTIFICATION</scope>
</reference>
<proteinExistence type="inferred from homology"/>
<feature type="binding site" evidence="12">
    <location>
        <position position="262"/>
    </location>
    <ligand>
        <name>Ca(2+)</name>
        <dbReference type="ChEBI" id="CHEBI:29108"/>
        <label>4</label>
    </ligand>
</feature>
<evidence type="ECO:0000256" key="13">
    <source>
        <dbReference type="PIRSR" id="PIRSR621190-4"/>
    </source>
</evidence>
<feature type="binding site" evidence="12">
    <location>
        <position position="150"/>
    </location>
    <ligand>
        <name>Zn(2+)</name>
        <dbReference type="ChEBI" id="CHEBI:29105"/>
        <label>1</label>
    </ligand>
</feature>
<dbReference type="InterPro" id="IPR033739">
    <property type="entry name" value="M10A_MMP"/>
</dbReference>
<feature type="binding site" evidence="12">
    <location>
        <position position="153"/>
    </location>
    <ligand>
        <name>Ca(2+)</name>
        <dbReference type="ChEBI" id="CHEBI:29108"/>
        <label>1</label>
    </ligand>
</feature>
<feature type="binding site" evidence="12">
    <location>
        <position position="121"/>
    </location>
    <ligand>
        <name>Zn(2+)</name>
        <dbReference type="ChEBI" id="CHEBI:29105"/>
        <label>1</label>
    </ligand>
</feature>
<dbReference type="GO" id="GO:0005615">
    <property type="term" value="C:extracellular space"/>
    <property type="evidence" value="ECO:0007669"/>
    <property type="project" value="TreeGrafter"/>
</dbReference>
<feature type="binding site" evidence="12">
    <location>
        <position position="111"/>
    </location>
    <ligand>
        <name>Ca(2+)</name>
        <dbReference type="ChEBI" id="CHEBI:29108"/>
        <label>2</label>
    </ligand>
</feature>
<feature type="binding site" evidence="12">
    <location>
        <position position="136"/>
    </location>
    <ligand>
        <name>Zn(2+)</name>
        <dbReference type="ChEBI" id="CHEBI:29105"/>
        <label>1</label>
    </ligand>
</feature>
<dbReference type="FunFam" id="2.110.10.10:FF:000018">
    <property type="entry name" value="Matrix metallopeptidase 25b"/>
    <property type="match status" value="1"/>
</dbReference>
<dbReference type="InterPro" id="IPR036365">
    <property type="entry name" value="PGBD-like_sf"/>
</dbReference>
<name>A0A6J2VFM8_CHACN</name>
<feature type="binding site" description="in inhibited form" evidence="12">
    <location>
        <position position="26"/>
    </location>
    <ligand>
        <name>Zn(2+)</name>
        <dbReference type="ChEBI" id="CHEBI:29105"/>
        <label>2</label>
        <note>catalytic</note>
    </ligand>
</feature>
<feature type="modified residue" description="Phosphotyrosine; by PKDCC" evidence="13">
    <location>
        <position position="342"/>
    </location>
</feature>
<sequence length="501" mass="56475">MQRFGGLKETGKLDRDTLRLMEMPRCSLPDIVGVEDMLRRRRRRRRKRYALSGLRWEKTELTWSLQNYPSISKSLNQDNIERILTKAFKVWSDISMLQFHALPATAHNEADLRISFKSSLHEDGYPFDGKGGTLAHAFFPGEAEIAGDTHFDDQETWSISDGDDSIDLFTVAVHEFGHALGLSHSSTDPSIMRPYYLGPVGNMDTYQLPQDDRQAIQTLYGIKGGVTAPPGGSSPPLPNPHPTRVILQPDPSSRERCEGGFDAVADIRGDVFFFKGIHFWRIQRSGSLVSFAPALITNFWIGLPRNLQKIDAVYERKTDSHIIFFIGSQYWVFKDNVALPDYPRPLLDWGMKSADGTEVNKVEAAFVWAHNGKTYLFSGRRFWRFTEGQGGTAPKPEGGYPKNSSLWKGVPDNPDDIITWGEGDTYFFKNNSYWVLRRGGLDQDVVSARSTAVDWMFCPVPPSSKPTNPRAGSGDCSCAFSRASKFRNSTWLILLSFSFVF</sequence>
<dbReference type="InterPro" id="IPR006026">
    <property type="entry name" value="Peptidase_Metallo"/>
</dbReference>
<evidence type="ECO:0000256" key="5">
    <source>
        <dbReference type="ARBA" id="ARBA00022801"/>
    </source>
</evidence>
<dbReference type="GeneID" id="115812570"/>
<dbReference type="CTD" id="100333601"/>
<dbReference type="InParanoid" id="A0A6J2VFM8"/>
<dbReference type="InterPro" id="IPR036375">
    <property type="entry name" value="Hemopexin-like_dom_sf"/>
</dbReference>
<dbReference type="OrthoDB" id="406838at2759"/>
<dbReference type="Pfam" id="PF00045">
    <property type="entry name" value="Hemopexin"/>
    <property type="match status" value="3"/>
</dbReference>
<dbReference type="InterPro" id="IPR000585">
    <property type="entry name" value="Hemopexin-like_dom"/>
</dbReference>
<keyword evidence="2" id="KW-0645">Protease</keyword>
<dbReference type="RefSeq" id="XP_030630914.1">
    <property type="nucleotide sequence ID" value="XM_030775054.1"/>
</dbReference>
<feature type="binding site" evidence="12">
    <location>
        <position position="155"/>
    </location>
    <ligand>
        <name>Ca(2+)</name>
        <dbReference type="ChEBI" id="CHEBI:29108"/>
        <label>1</label>
    </ligand>
</feature>
<evidence type="ECO:0000256" key="14">
    <source>
        <dbReference type="PROSITE-ProRule" id="PRU01011"/>
    </source>
</evidence>
<evidence type="ECO:0000256" key="12">
    <source>
        <dbReference type="PIRSR" id="PIRSR621190-2"/>
    </source>
</evidence>
<feature type="binding site" evidence="12">
    <location>
        <position position="192"/>
    </location>
    <ligand>
        <name>Zn(2+)</name>
        <dbReference type="ChEBI" id="CHEBI:29105"/>
        <label>2</label>
        <note>catalytic</note>
    </ligand>
</feature>
<dbReference type="InterPro" id="IPR021190">
    <property type="entry name" value="Pept_M10A"/>
</dbReference>
<keyword evidence="6 11" id="KW-0862">Zinc</keyword>
<feature type="repeat" description="Hemopexin" evidence="14">
    <location>
        <begin position="359"/>
        <end position="411"/>
    </location>
</feature>
<evidence type="ECO:0000256" key="9">
    <source>
        <dbReference type="ARBA" id="ARBA00023145"/>
    </source>
</evidence>
<dbReference type="SMART" id="SM00235">
    <property type="entry name" value="ZnMc"/>
    <property type="match status" value="1"/>
</dbReference>
<feature type="binding site" evidence="12">
    <location>
        <position position="311"/>
    </location>
    <ligand>
        <name>Ca(2+)</name>
        <dbReference type="ChEBI" id="CHEBI:29108"/>
        <label>4</label>
    </ligand>
</feature>
<keyword evidence="3 11" id="KW-0479">Metal-binding</keyword>
<feature type="binding site" evidence="12">
    <location>
        <position position="415"/>
    </location>
    <ligand>
        <name>Ca(2+)</name>
        <dbReference type="ChEBI" id="CHEBI:29108"/>
        <label>4</label>
    </ligand>
</feature>
<dbReference type="InterPro" id="IPR018487">
    <property type="entry name" value="Hemopexin-like_repeat"/>
</dbReference>
<feature type="binding site" evidence="12">
    <location>
        <position position="365"/>
    </location>
    <ligand>
        <name>Ca(2+)</name>
        <dbReference type="ChEBI" id="CHEBI:29108"/>
        <label>5</label>
    </ligand>
</feature>
<dbReference type="GO" id="GO:0031012">
    <property type="term" value="C:extracellular matrix"/>
    <property type="evidence" value="ECO:0007669"/>
    <property type="project" value="InterPro"/>
</dbReference>
<evidence type="ECO:0000256" key="2">
    <source>
        <dbReference type="ARBA" id="ARBA00022670"/>
    </source>
</evidence>
<dbReference type="InterPro" id="IPR024079">
    <property type="entry name" value="MetalloPept_cat_dom_sf"/>
</dbReference>
<dbReference type="PANTHER" id="PTHR10201">
    <property type="entry name" value="MATRIX METALLOPROTEINASE"/>
    <property type="match status" value="1"/>
</dbReference>
<dbReference type="GO" id="GO:0030198">
    <property type="term" value="P:extracellular matrix organization"/>
    <property type="evidence" value="ECO:0007669"/>
    <property type="project" value="TreeGrafter"/>
</dbReference>
<dbReference type="SMART" id="SM00120">
    <property type="entry name" value="HX"/>
    <property type="match status" value="4"/>
</dbReference>
<organism evidence="16 17">
    <name type="scientific">Chanos chanos</name>
    <name type="common">Milkfish</name>
    <name type="synonym">Mugil chanos</name>
    <dbReference type="NCBI Taxonomy" id="29144"/>
    <lineage>
        <taxon>Eukaryota</taxon>
        <taxon>Metazoa</taxon>
        <taxon>Chordata</taxon>
        <taxon>Craniata</taxon>
        <taxon>Vertebrata</taxon>
        <taxon>Euteleostomi</taxon>
        <taxon>Actinopterygii</taxon>
        <taxon>Neopterygii</taxon>
        <taxon>Teleostei</taxon>
        <taxon>Ostariophysi</taxon>
        <taxon>Gonorynchiformes</taxon>
        <taxon>Chanidae</taxon>
        <taxon>Chanos</taxon>
    </lineage>
</organism>
<comment type="similarity">
    <text evidence="1">Belongs to the peptidase M10A family.</text>
</comment>
<evidence type="ECO:0000256" key="10">
    <source>
        <dbReference type="PIRSR" id="PIRSR001191-1"/>
    </source>
</evidence>
<evidence type="ECO:0000256" key="1">
    <source>
        <dbReference type="ARBA" id="ARBA00010370"/>
    </source>
</evidence>
<feature type="binding site" evidence="12">
    <location>
        <position position="148"/>
    </location>
    <ligand>
        <name>Ca(2+)</name>
        <dbReference type="ChEBI" id="CHEBI:29108"/>
        <label>2</label>
    </ligand>
</feature>
<feature type="binding site" evidence="12">
    <location>
        <position position="129"/>
    </location>
    <ligand>
        <name>Ca(2+)</name>
        <dbReference type="ChEBI" id="CHEBI:29108"/>
        <label>3</label>
    </ligand>
</feature>
<dbReference type="GO" id="GO:0008270">
    <property type="term" value="F:zinc ion binding"/>
    <property type="evidence" value="ECO:0007669"/>
    <property type="project" value="InterPro"/>
</dbReference>
<dbReference type="PRINTS" id="PR00138">
    <property type="entry name" value="MATRIXIN"/>
</dbReference>
<feature type="binding site" evidence="11">
    <location>
        <position position="178"/>
    </location>
    <ligand>
        <name>Zn(2+)</name>
        <dbReference type="ChEBI" id="CHEBI:29105"/>
        <label>2</label>
        <note>catalytic</note>
    </ligand>
</feature>
<dbReference type="PIRSF" id="PIRSF001191">
    <property type="entry name" value="Peptidase_M10A_matrix"/>
    <property type="match status" value="1"/>
</dbReference>
<feature type="binding site" evidence="12">
    <location>
        <position position="155"/>
    </location>
    <ligand>
        <name>Ca(2+)</name>
        <dbReference type="ChEBI" id="CHEBI:29108"/>
        <label>3</label>
    </ligand>
</feature>
<feature type="binding site" evidence="12">
    <location>
        <position position="152"/>
    </location>
    <ligand>
        <name>Ca(2+)</name>
        <dbReference type="ChEBI" id="CHEBI:29108"/>
        <label>3</label>
    </ligand>
</feature>
<dbReference type="Gene3D" id="3.40.390.10">
    <property type="entry name" value="Collagenase (Catalytic Domain)"/>
    <property type="match status" value="1"/>
</dbReference>
<evidence type="ECO:0000256" key="11">
    <source>
        <dbReference type="PIRSR" id="PIRSR001191-2"/>
    </source>
</evidence>
<evidence type="ECO:0000313" key="17">
    <source>
        <dbReference type="RefSeq" id="XP_030630914.1"/>
    </source>
</evidence>
<feature type="binding site" evidence="12">
    <location>
        <position position="128"/>
    </location>
    <ligand>
        <name>Ca(2+)</name>
        <dbReference type="ChEBI" id="CHEBI:29108"/>
        <label>3</label>
    </ligand>
</feature>
<evidence type="ECO:0000313" key="16">
    <source>
        <dbReference type="Proteomes" id="UP000504632"/>
    </source>
</evidence>
<dbReference type="SUPFAM" id="SSF50923">
    <property type="entry name" value="Hemopexin-like domain"/>
    <property type="match status" value="1"/>
</dbReference>
<evidence type="ECO:0000256" key="7">
    <source>
        <dbReference type="ARBA" id="ARBA00022837"/>
    </source>
</evidence>
<keyword evidence="8 17" id="KW-0482">Metalloprotease</keyword>
<dbReference type="PROSITE" id="PS51642">
    <property type="entry name" value="HEMOPEXIN_2"/>
    <property type="match status" value="3"/>
</dbReference>
<evidence type="ECO:0000256" key="6">
    <source>
        <dbReference type="ARBA" id="ARBA00022833"/>
    </source>
</evidence>
<dbReference type="GO" id="GO:0006508">
    <property type="term" value="P:proteolysis"/>
    <property type="evidence" value="ECO:0007669"/>
    <property type="project" value="UniProtKB-KW"/>
</dbReference>
<dbReference type="PANTHER" id="PTHR10201:SF287">
    <property type="entry name" value="MATRIX METALLOPEPTIDASE 25B-RELATED"/>
    <property type="match status" value="1"/>
</dbReference>
<feature type="binding site" evidence="11">
    <location>
        <position position="184"/>
    </location>
    <ligand>
        <name>Zn(2+)</name>
        <dbReference type="ChEBI" id="CHEBI:29105"/>
        <label>2</label>
        <note>catalytic</note>
    </ligand>
</feature>
<evidence type="ECO:0000256" key="3">
    <source>
        <dbReference type="ARBA" id="ARBA00022723"/>
    </source>
</evidence>
<dbReference type="FunCoup" id="A0A6J2VFM8">
    <property type="interactions" value="185"/>
</dbReference>
<dbReference type="SUPFAM" id="SSF47090">
    <property type="entry name" value="PGBD-like"/>
    <property type="match status" value="1"/>
</dbReference>
<comment type="cofactor">
    <cofactor evidence="12">
        <name>Ca(2+)</name>
        <dbReference type="ChEBI" id="CHEBI:29108"/>
    </cofactor>
    <text evidence="12">Can bind about 5 Ca(2+) ions per subunit.</text>
</comment>